<dbReference type="GO" id="GO:0005856">
    <property type="term" value="C:cytoskeleton"/>
    <property type="evidence" value="ECO:0007669"/>
    <property type="project" value="UniProtKB-ARBA"/>
</dbReference>
<feature type="coiled-coil region" evidence="4">
    <location>
        <begin position="199"/>
        <end position="235"/>
    </location>
</feature>
<evidence type="ECO:0000256" key="1">
    <source>
        <dbReference type="ARBA" id="ARBA00004138"/>
    </source>
</evidence>
<evidence type="ECO:0000313" key="8">
    <source>
        <dbReference type="RefSeq" id="XP_021113108.1"/>
    </source>
</evidence>
<evidence type="ECO:0000256" key="2">
    <source>
        <dbReference type="ARBA" id="ARBA00023054"/>
    </source>
</evidence>
<evidence type="ECO:0000256" key="5">
    <source>
        <dbReference type="SAM" id="MobiDB-lite"/>
    </source>
</evidence>
<dbReference type="Proteomes" id="UP000694906">
    <property type="component" value="Unplaced"/>
</dbReference>
<feature type="coiled-coil region" evidence="4">
    <location>
        <begin position="298"/>
        <end position="332"/>
    </location>
</feature>
<sequence length="407" mass="45220">MSGTMSDSCRASHTTWQKTPNTLAGGMEFGSPQPDPSLLLRCFPCPSVPGMGAYSSPTHHLPCALQPYPGGRAVCLEPSVSPPGKEVTVTPESRAGPRWTGPWLRLQEDAGAERGPLPTGAAAPGEEAGAGRCGPGSAGPEGGSRRHPAPHPQEFHTTMAALQHRWAQLEQKQQELKGSLVRFDQFLQDAEARRGLALRREAEERERADRREAEALRLRAQLEDLERERARLQRRLGRLEPCARLLERAREQLPEFQEVPELVARFEGLADTQAALQRAERGRRAELEASRSGLQRLRDAGQDELLALSRRRAELQEKLEAARERRLQWESKWIRIQSTAAEKTLLLGRTRMSALNLSQLACQHRRQPRTLAVEDTEGQLEQVKLFILDLSATLASLRQAEPRAAAS</sequence>
<reference evidence="8" key="1">
    <citation type="submission" date="2025-08" db="UniProtKB">
        <authorList>
            <consortium name="RefSeq"/>
        </authorList>
    </citation>
    <scope>IDENTIFICATION</scope>
</reference>
<dbReference type="GeneID" id="101726358"/>
<feature type="compositionally biased region" description="Gly residues" evidence="5">
    <location>
        <begin position="131"/>
        <end position="142"/>
    </location>
</feature>
<protein>
    <submittedName>
        <fullName evidence="8">Cilia- and flagella-associated protein 73 isoform X1</fullName>
    </submittedName>
</protein>
<feature type="compositionally biased region" description="Polar residues" evidence="5">
    <location>
        <begin position="1"/>
        <end position="22"/>
    </location>
</feature>
<dbReference type="PANTHER" id="PTHR21683:SF9">
    <property type="entry name" value="CILIA- AND FLAGELLA-ASSOCIATED PROTEIN 73"/>
    <property type="match status" value="1"/>
</dbReference>
<proteinExistence type="predicted"/>
<dbReference type="PANTHER" id="PTHR21683">
    <property type="entry name" value="COILED-COIL DOMAIN-CONTAINING PROTEIN 42 LIKE-2-LIKE-RELATED"/>
    <property type="match status" value="1"/>
</dbReference>
<dbReference type="CTD" id="387885"/>
<dbReference type="AlphaFoldDB" id="A0AAX6SXR3"/>
<keyword evidence="8" id="KW-0282">Flagellum</keyword>
<organism evidence="7 8">
    <name type="scientific">Heterocephalus glaber</name>
    <name type="common">Naked mole rat</name>
    <dbReference type="NCBI Taxonomy" id="10181"/>
    <lineage>
        <taxon>Eukaryota</taxon>
        <taxon>Metazoa</taxon>
        <taxon>Chordata</taxon>
        <taxon>Craniata</taxon>
        <taxon>Vertebrata</taxon>
        <taxon>Euteleostomi</taxon>
        <taxon>Mammalia</taxon>
        <taxon>Eutheria</taxon>
        <taxon>Euarchontoglires</taxon>
        <taxon>Glires</taxon>
        <taxon>Rodentia</taxon>
        <taxon>Hystricomorpha</taxon>
        <taxon>Bathyergidae</taxon>
        <taxon>Heterocephalus</taxon>
    </lineage>
</organism>
<dbReference type="Pfam" id="PF13863">
    <property type="entry name" value="DUF4200"/>
    <property type="match status" value="1"/>
</dbReference>
<dbReference type="RefSeq" id="XP_021113108.1">
    <property type="nucleotide sequence ID" value="XM_021257449.1"/>
</dbReference>
<keyword evidence="7" id="KW-1185">Reference proteome</keyword>
<evidence type="ECO:0000259" key="6">
    <source>
        <dbReference type="Pfam" id="PF13863"/>
    </source>
</evidence>
<comment type="subcellular location">
    <subcellularLocation>
        <location evidence="1">Cell projection</location>
        <location evidence="1">Cilium</location>
    </subcellularLocation>
</comment>
<feature type="domain" description="DUF4200" evidence="6">
    <location>
        <begin position="153"/>
        <end position="249"/>
    </location>
</feature>
<dbReference type="InterPro" id="IPR051147">
    <property type="entry name" value="CFAP_domain-containing"/>
</dbReference>
<feature type="region of interest" description="Disordered" evidence="5">
    <location>
        <begin position="112"/>
        <end position="152"/>
    </location>
</feature>
<accession>A0AAX6SXR3</accession>
<evidence type="ECO:0000313" key="7">
    <source>
        <dbReference type="Proteomes" id="UP000694906"/>
    </source>
</evidence>
<dbReference type="GO" id="GO:0005929">
    <property type="term" value="C:cilium"/>
    <property type="evidence" value="ECO:0007669"/>
    <property type="project" value="UniProtKB-SubCell"/>
</dbReference>
<keyword evidence="3" id="KW-0969">Cilium</keyword>
<name>A0AAX6SXR3_HETGA</name>
<evidence type="ECO:0000256" key="3">
    <source>
        <dbReference type="ARBA" id="ARBA00023069"/>
    </source>
</evidence>
<dbReference type="InterPro" id="IPR025252">
    <property type="entry name" value="DUF4200"/>
</dbReference>
<feature type="region of interest" description="Disordered" evidence="5">
    <location>
        <begin position="1"/>
        <end position="32"/>
    </location>
</feature>
<keyword evidence="2 4" id="KW-0175">Coiled coil</keyword>
<feature type="compositionally biased region" description="Low complexity" evidence="5">
    <location>
        <begin position="115"/>
        <end position="127"/>
    </location>
</feature>
<gene>
    <name evidence="8" type="primary">Cfap73</name>
</gene>
<evidence type="ECO:0000256" key="4">
    <source>
        <dbReference type="SAM" id="Coils"/>
    </source>
</evidence>
<keyword evidence="3" id="KW-0966">Cell projection</keyword>